<dbReference type="InterPro" id="IPR012338">
    <property type="entry name" value="Beta-lactam/transpept-like"/>
</dbReference>
<dbReference type="eggNOG" id="COG1686">
    <property type="taxonomic scope" value="Bacteria"/>
</dbReference>
<dbReference type="PANTHER" id="PTHR21581:SF11">
    <property type="entry name" value="D-ALANYL-D-ALANINE CARBOXYPEPTIDASE DACA"/>
    <property type="match status" value="1"/>
</dbReference>
<reference evidence="12 13" key="1">
    <citation type="submission" date="2012-09" db="EMBL/GenBank/DDBJ databases">
        <title>The Genome Sequence of Alloiococcus otitis ATCC 51267.</title>
        <authorList>
            <consortium name="The Broad Institute Genome Sequencing Platform"/>
            <person name="Earl A."/>
            <person name="Ward D."/>
            <person name="Feldgarden M."/>
            <person name="Gevers D."/>
            <person name="Huys G."/>
            <person name="Walker B."/>
            <person name="Young S.K."/>
            <person name="Zeng Q."/>
            <person name="Gargeya S."/>
            <person name="Fitzgerald M."/>
            <person name="Haas B."/>
            <person name="Abouelleil A."/>
            <person name="Alvarado L."/>
            <person name="Arachchi H.M."/>
            <person name="Berlin A.M."/>
            <person name="Chapman S.B."/>
            <person name="Goldberg J."/>
            <person name="Griggs A."/>
            <person name="Gujja S."/>
            <person name="Hansen M."/>
            <person name="Howarth C."/>
            <person name="Imamovic A."/>
            <person name="Larimer J."/>
            <person name="McCowen C."/>
            <person name="Montmayeur A."/>
            <person name="Murphy C."/>
            <person name="Neiman D."/>
            <person name="Pearson M."/>
            <person name="Priest M."/>
            <person name="Roberts A."/>
            <person name="Saif S."/>
            <person name="Shea T."/>
            <person name="Sisk P."/>
            <person name="Sykes S."/>
            <person name="Wortman J."/>
            <person name="Nusbaum C."/>
            <person name="Birren B."/>
        </authorList>
    </citation>
    <scope>NUCLEOTIDE SEQUENCE [LARGE SCALE GENOMIC DNA]</scope>
    <source>
        <strain evidence="12 13">ATCC 51267</strain>
    </source>
</reference>
<dbReference type="GO" id="GO:0009252">
    <property type="term" value="P:peptidoglycan biosynthetic process"/>
    <property type="evidence" value="ECO:0007669"/>
    <property type="project" value="UniProtKB-KW"/>
</dbReference>
<evidence type="ECO:0000256" key="9">
    <source>
        <dbReference type="PIRSR" id="PIRSR618044-2"/>
    </source>
</evidence>
<dbReference type="RefSeq" id="WP_003777078.1">
    <property type="nucleotide sequence ID" value="NZ_JH992958.1"/>
</dbReference>
<evidence type="ECO:0000256" key="5">
    <source>
        <dbReference type="ARBA" id="ARBA00022960"/>
    </source>
</evidence>
<feature type="active site" evidence="8">
    <location>
        <position position="126"/>
    </location>
</feature>
<dbReference type="Gene3D" id="3.40.710.10">
    <property type="entry name" value="DD-peptidase/beta-lactamase superfamily"/>
    <property type="match status" value="1"/>
</dbReference>
<dbReference type="HOGENOM" id="CLU_027070_8_2_9"/>
<dbReference type="PANTHER" id="PTHR21581">
    <property type="entry name" value="D-ALANYL-D-ALANINE CARBOXYPEPTIDASE"/>
    <property type="match status" value="1"/>
</dbReference>
<evidence type="ECO:0000256" key="8">
    <source>
        <dbReference type="PIRSR" id="PIRSR618044-1"/>
    </source>
</evidence>
<evidence type="ECO:0000256" key="2">
    <source>
        <dbReference type="ARBA" id="ARBA00007164"/>
    </source>
</evidence>
<dbReference type="InterPro" id="IPR018044">
    <property type="entry name" value="Peptidase_S11"/>
</dbReference>
<keyword evidence="13" id="KW-1185">Reference proteome</keyword>
<keyword evidence="3" id="KW-0732">Signal</keyword>
<dbReference type="Pfam" id="PF00768">
    <property type="entry name" value="Peptidase_S11"/>
    <property type="match status" value="1"/>
</dbReference>
<evidence type="ECO:0000256" key="6">
    <source>
        <dbReference type="ARBA" id="ARBA00022984"/>
    </source>
</evidence>
<dbReference type="PRINTS" id="PR00725">
    <property type="entry name" value="DADACBPTASE1"/>
</dbReference>
<evidence type="ECO:0000259" key="11">
    <source>
        <dbReference type="Pfam" id="PF00768"/>
    </source>
</evidence>
<dbReference type="EMBL" id="AGXA01000010">
    <property type="protein sequence ID" value="EKU93947.1"/>
    <property type="molecule type" value="Genomic_DNA"/>
</dbReference>
<dbReference type="AlphaFoldDB" id="K9ESN1"/>
<evidence type="ECO:0000256" key="4">
    <source>
        <dbReference type="ARBA" id="ARBA00022801"/>
    </source>
</evidence>
<dbReference type="InterPro" id="IPR015956">
    <property type="entry name" value="Peniciliin-bd_prot_C_sf"/>
</dbReference>
<dbReference type="GO" id="GO:0006508">
    <property type="term" value="P:proteolysis"/>
    <property type="evidence" value="ECO:0007669"/>
    <property type="project" value="InterPro"/>
</dbReference>
<organism evidence="12 13">
    <name type="scientific">Alloiococcus otitis ATCC 51267</name>
    <dbReference type="NCBI Taxonomy" id="883081"/>
    <lineage>
        <taxon>Bacteria</taxon>
        <taxon>Bacillati</taxon>
        <taxon>Bacillota</taxon>
        <taxon>Bacilli</taxon>
        <taxon>Lactobacillales</taxon>
        <taxon>Carnobacteriaceae</taxon>
        <taxon>Alloiococcus</taxon>
    </lineage>
</organism>
<accession>K9ESN1</accession>
<sequence>MPGQKIKKSILTGILALFIWLPNKAWAQEDIDVQADSALLLDASTQQVLYEDNIDEVKPIASLTKILVQYIVLEEIDQGNLNWQDQVSISPFLEELSQNFELANVPLFADQTYSASELFYALSVYSANAATMALAEHIEGSEEAFVYRMRDLVASFRIEDAHLVNTTGLHNSFLAGRHIPDSHEEDDNTMSARSMATIASRLLKDHPDILDYSSQSFYDFETGYGVFEVENRNKMLAGLSHEYPGVKGMKTGTTESSGRSFIGYYDGGNGERPLLALVFNAGDLEEEADRYKRFEETAKLFDHGRESWQVENLMDSPAWADQLEGLPVVDGQVDQLDLEVKDQESFEFMALQDKQSPYQLSLDFDPAFIDDEGLLQAPIEAGDQVGDLVFDLDPAVNYLNGRSKSQVSFPLYAKESVSRDNVLVQVLQDFIDWLKNIF</sequence>
<feature type="active site" description="Acyl-ester intermediate" evidence="8">
    <location>
        <position position="62"/>
    </location>
</feature>
<evidence type="ECO:0000256" key="3">
    <source>
        <dbReference type="ARBA" id="ARBA00022729"/>
    </source>
</evidence>
<keyword evidence="4" id="KW-0378">Hydrolase</keyword>
<dbReference type="InterPro" id="IPR037167">
    <property type="entry name" value="Peptidase_S11_C_sf"/>
</dbReference>
<dbReference type="InterPro" id="IPR001967">
    <property type="entry name" value="Peptidase_S11_N"/>
</dbReference>
<evidence type="ECO:0000313" key="12">
    <source>
        <dbReference type="EMBL" id="EKU93947.1"/>
    </source>
</evidence>
<protein>
    <recommendedName>
        <fullName evidence="11">Peptidase S11 D-alanyl-D-alanine carboxypeptidase A N-terminal domain-containing protein</fullName>
    </recommendedName>
</protein>
<proteinExistence type="inferred from homology"/>
<feature type="active site" description="Proton acceptor" evidence="8">
    <location>
        <position position="65"/>
    </location>
</feature>
<keyword evidence="5" id="KW-0133">Cell shape</keyword>
<dbReference type="SUPFAM" id="SSF69189">
    <property type="entry name" value="Penicillin-binding protein associated domain"/>
    <property type="match status" value="1"/>
</dbReference>
<dbReference type="Proteomes" id="UP000009875">
    <property type="component" value="Unassembled WGS sequence"/>
</dbReference>
<keyword evidence="6" id="KW-0573">Peptidoglycan synthesis</keyword>
<evidence type="ECO:0000256" key="7">
    <source>
        <dbReference type="ARBA" id="ARBA00023316"/>
    </source>
</evidence>
<comment type="caution">
    <text evidence="12">The sequence shown here is derived from an EMBL/GenBank/DDBJ whole genome shotgun (WGS) entry which is preliminary data.</text>
</comment>
<keyword evidence="7" id="KW-0961">Cell wall biogenesis/degradation</keyword>
<dbReference type="Gene3D" id="2.60.410.10">
    <property type="entry name" value="D-Ala-D-Ala carboxypeptidase, C-terminal domain"/>
    <property type="match status" value="1"/>
</dbReference>
<dbReference type="GO" id="GO:0071555">
    <property type="term" value="P:cell wall organization"/>
    <property type="evidence" value="ECO:0007669"/>
    <property type="project" value="UniProtKB-KW"/>
</dbReference>
<comment type="function">
    <text evidence="1">Removes C-terminal D-alanyl residues from sugar-peptide cell wall precursors.</text>
</comment>
<comment type="similarity">
    <text evidence="2 10">Belongs to the peptidase S11 family.</text>
</comment>
<dbReference type="SUPFAM" id="SSF56601">
    <property type="entry name" value="beta-lactamase/transpeptidase-like"/>
    <property type="match status" value="1"/>
</dbReference>
<evidence type="ECO:0000313" key="13">
    <source>
        <dbReference type="Proteomes" id="UP000009875"/>
    </source>
</evidence>
<evidence type="ECO:0000256" key="1">
    <source>
        <dbReference type="ARBA" id="ARBA00003217"/>
    </source>
</evidence>
<dbReference type="GO" id="GO:0009002">
    <property type="term" value="F:serine-type D-Ala-D-Ala carboxypeptidase activity"/>
    <property type="evidence" value="ECO:0007669"/>
    <property type="project" value="InterPro"/>
</dbReference>
<name>K9ESN1_9LACT</name>
<dbReference type="STRING" id="883081.HMPREF9698_00513"/>
<feature type="binding site" evidence="9">
    <location>
        <position position="250"/>
    </location>
    <ligand>
        <name>substrate</name>
    </ligand>
</feature>
<gene>
    <name evidence="12" type="ORF">HMPREF9698_00513</name>
</gene>
<evidence type="ECO:0000256" key="10">
    <source>
        <dbReference type="RuleBase" id="RU004016"/>
    </source>
</evidence>
<feature type="domain" description="Peptidase S11 D-alanyl-D-alanine carboxypeptidase A N-terminal" evidence="11">
    <location>
        <begin position="29"/>
        <end position="281"/>
    </location>
</feature>
<dbReference type="GO" id="GO:0008360">
    <property type="term" value="P:regulation of cell shape"/>
    <property type="evidence" value="ECO:0007669"/>
    <property type="project" value="UniProtKB-KW"/>
</dbReference>